<keyword evidence="2" id="KW-0732">Signal</keyword>
<feature type="domain" description="AMIN-like" evidence="3">
    <location>
        <begin position="101"/>
        <end position="222"/>
    </location>
</feature>
<dbReference type="EMBL" id="CP126970">
    <property type="protein sequence ID" value="WIM71403.1"/>
    <property type="molecule type" value="Genomic_DNA"/>
</dbReference>
<organism evidence="4 5">
    <name type="scientific">Corynebacterium suedekumii</name>
    <dbReference type="NCBI Taxonomy" id="3049801"/>
    <lineage>
        <taxon>Bacteria</taxon>
        <taxon>Bacillati</taxon>
        <taxon>Actinomycetota</taxon>
        <taxon>Actinomycetes</taxon>
        <taxon>Mycobacteriales</taxon>
        <taxon>Corynebacteriaceae</taxon>
        <taxon>Corynebacterium</taxon>
    </lineage>
</organism>
<evidence type="ECO:0000313" key="5">
    <source>
        <dbReference type="Proteomes" id="UP001238805"/>
    </source>
</evidence>
<name>A0ABY8VTC8_9CORY</name>
<feature type="signal peptide" evidence="2">
    <location>
        <begin position="1"/>
        <end position="30"/>
    </location>
</feature>
<reference evidence="4 5" key="1">
    <citation type="submission" date="2023-05" db="EMBL/GenBank/DDBJ databases">
        <title>Corynebacterium suedekumii sp. nov. and Corynebacterium breve sp. nov. isolated from raw cow's milk.</title>
        <authorList>
            <person name="Baer M.K."/>
            <person name="Mehl L."/>
            <person name="Hellmuth R."/>
            <person name="Marke G."/>
            <person name="Lipski A."/>
        </authorList>
    </citation>
    <scope>NUCLEOTIDE SEQUENCE [LARGE SCALE GENOMIC DNA]</scope>
    <source>
        <strain evidence="4 5">LM112</strain>
    </source>
</reference>
<dbReference type="InterPro" id="IPR056303">
    <property type="entry name" value="AMIN-like"/>
</dbReference>
<protein>
    <recommendedName>
        <fullName evidence="3">AMIN-like domain-containing protein</fullName>
    </recommendedName>
</protein>
<dbReference type="Gene3D" id="2.60.40.3500">
    <property type="match status" value="1"/>
</dbReference>
<proteinExistence type="predicted"/>
<dbReference type="Proteomes" id="UP001238805">
    <property type="component" value="Chromosome"/>
</dbReference>
<evidence type="ECO:0000256" key="1">
    <source>
        <dbReference type="SAM" id="MobiDB-lite"/>
    </source>
</evidence>
<feature type="region of interest" description="Disordered" evidence="1">
    <location>
        <begin position="34"/>
        <end position="97"/>
    </location>
</feature>
<feature type="compositionally biased region" description="Polar residues" evidence="1">
    <location>
        <begin position="34"/>
        <end position="51"/>
    </location>
</feature>
<feature type="chain" id="PRO_5046998872" description="AMIN-like domain-containing protein" evidence="2">
    <location>
        <begin position="31"/>
        <end position="224"/>
    </location>
</feature>
<feature type="compositionally biased region" description="Low complexity" evidence="1">
    <location>
        <begin position="58"/>
        <end position="69"/>
    </location>
</feature>
<evidence type="ECO:0000256" key="2">
    <source>
        <dbReference type="SAM" id="SignalP"/>
    </source>
</evidence>
<evidence type="ECO:0000313" key="4">
    <source>
        <dbReference type="EMBL" id="WIM71403.1"/>
    </source>
</evidence>
<sequence length="224" mass="23070">MTDPFHGFTARRTRLAALIAACALGLTACGAVGTSSEDAPQGGQSAPTTTGADAAPETGTVTRGTLGTGYAATSADAGVTPVGNADTAMKTSRPEAPSQLMVTGVRVGHHEGLDRVVFDLAGEGEPGWFIDYTAAPAQQGSGNTISYQGEIALNVNIDGTTYPFELGKEEPNIGTVEGVGNVTQVISTGTFEGRSQFVIGLKTKLPYAVQVLHEPHRLVIDIPQ</sequence>
<dbReference type="RefSeq" id="WP_284875973.1">
    <property type="nucleotide sequence ID" value="NZ_CP126970.1"/>
</dbReference>
<accession>A0ABY8VTC8</accession>
<dbReference type="Pfam" id="PF24837">
    <property type="entry name" value="AMIN-like"/>
    <property type="match status" value="1"/>
</dbReference>
<gene>
    <name evidence="4" type="ORF">QP029_06415</name>
</gene>
<keyword evidence="5" id="KW-1185">Reference proteome</keyword>
<evidence type="ECO:0000259" key="3">
    <source>
        <dbReference type="Pfam" id="PF24837"/>
    </source>
</evidence>